<gene>
    <name evidence="2" type="ORF">D7M11_04830</name>
</gene>
<comment type="caution">
    <text evidence="2">The sequence shown here is derived from an EMBL/GenBank/DDBJ whole genome shotgun (WGS) entry which is preliminary data.</text>
</comment>
<reference evidence="2 3" key="1">
    <citation type="journal article" date="2007" name="Int. J. Syst. Evol. Microbiol.">
        <title>Paenibacillus ginsengarvi sp. nov., isolated from soil from ginseng cultivation.</title>
        <authorList>
            <person name="Yoon M.H."/>
            <person name="Ten L.N."/>
            <person name="Im W.T."/>
        </authorList>
    </citation>
    <scope>NUCLEOTIDE SEQUENCE [LARGE SCALE GENOMIC DNA]</scope>
    <source>
        <strain evidence="2 3">KCTC 13059</strain>
    </source>
</reference>
<dbReference type="InterPro" id="IPR037522">
    <property type="entry name" value="HD_GYP_dom"/>
</dbReference>
<name>A0A3B0CN08_9BACL</name>
<sequence length="361" mass="40607">MYETSVRKLQEGDVLAKPIVGINGMMILGQGTQLTPYYIKRLIERGVNKVHIEQERVTKPAIKTGYQMPRRNRDFIYKAVMARVNTFMTNSVELSTWKQARLEHLLRQAIVDILAQPKAVELLFSLYEYDPYLFAHSLNVAIWSGLMGMERAYNSAQMLELTLGALLFDIGMTQMPVDIVQSDGMLSEDQWLKMKEHTSIGYHIMLGVEGMPQLSAECALQHHERFDGSGYPQRLPGRGITEYAQIVALADCYDALISSRRHRGAYKVQEAIEFMFAAGNYYFDAELIRDFLKPIIAYPLSSILTLSSGQIGVVSSYRSAMAHRPVVRIIRESNGNAVITPYELDLASACNITVVSCTCTA</sequence>
<organism evidence="2 3">
    <name type="scientific">Paenibacillus ginsengarvi</name>
    <dbReference type="NCBI Taxonomy" id="400777"/>
    <lineage>
        <taxon>Bacteria</taxon>
        <taxon>Bacillati</taxon>
        <taxon>Bacillota</taxon>
        <taxon>Bacilli</taxon>
        <taxon>Bacillales</taxon>
        <taxon>Paenibacillaceae</taxon>
        <taxon>Paenibacillus</taxon>
    </lineage>
</organism>
<dbReference type="PROSITE" id="PS51832">
    <property type="entry name" value="HD_GYP"/>
    <property type="match status" value="1"/>
</dbReference>
<dbReference type="CDD" id="cd00077">
    <property type="entry name" value="HDc"/>
    <property type="match status" value="1"/>
</dbReference>
<dbReference type="Proteomes" id="UP000282311">
    <property type="component" value="Unassembled WGS sequence"/>
</dbReference>
<dbReference type="RefSeq" id="WP_120746031.1">
    <property type="nucleotide sequence ID" value="NZ_RBAH01000002.1"/>
</dbReference>
<dbReference type="InterPro" id="IPR003607">
    <property type="entry name" value="HD/PDEase_dom"/>
</dbReference>
<proteinExistence type="predicted"/>
<evidence type="ECO:0000313" key="2">
    <source>
        <dbReference type="EMBL" id="RKN86340.1"/>
    </source>
</evidence>
<dbReference type="SMART" id="SM00471">
    <property type="entry name" value="HDc"/>
    <property type="match status" value="1"/>
</dbReference>
<protein>
    <submittedName>
        <fullName evidence="2">HD domain-containing protein</fullName>
    </submittedName>
</protein>
<evidence type="ECO:0000259" key="1">
    <source>
        <dbReference type="PROSITE" id="PS51832"/>
    </source>
</evidence>
<dbReference type="SUPFAM" id="SSF109604">
    <property type="entry name" value="HD-domain/PDEase-like"/>
    <property type="match status" value="1"/>
</dbReference>
<dbReference type="PANTHER" id="PTHR43155">
    <property type="entry name" value="CYCLIC DI-GMP PHOSPHODIESTERASE PA4108-RELATED"/>
    <property type="match status" value="1"/>
</dbReference>
<evidence type="ECO:0000313" key="3">
    <source>
        <dbReference type="Proteomes" id="UP000282311"/>
    </source>
</evidence>
<dbReference type="AlphaFoldDB" id="A0A3B0CN08"/>
<feature type="domain" description="HD-GYP" evidence="1">
    <location>
        <begin position="111"/>
        <end position="307"/>
    </location>
</feature>
<dbReference type="Pfam" id="PF13487">
    <property type="entry name" value="HD_5"/>
    <property type="match status" value="1"/>
</dbReference>
<keyword evidence="3" id="KW-1185">Reference proteome</keyword>
<dbReference type="Gene3D" id="1.10.3210.10">
    <property type="entry name" value="Hypothetical protein af1432"/>
    <property type="match status" value="1"/>
</dbReference>
<dbReference type="PANTHER" id="PTHR43155:SF2">
    <property type="entry name" value="CYCLIC DI-GMP PHOSPHODIESTERASE PA4108"/>
    <property type="match status" value="1"/>
</dbReference>
<dbReference type="EMBL" id="RBAH01000002">
    <property type="protein sequence ID" value="RKN86340.1"/>
    <property type="molecule type" value="Genomic_DNA"/>
</dbReference>
<accession>A0A3B0CN08</accession>
<dbReference type="OrthoDB" id="2516556at2"/>